<keyword evidence="1" id="KW-0812">Transmembrane</keyword>
<keyword evidence="3" id="KW-1185">Reference proteome</keyword>
<gene>
    <name evidence="2" type="ORF">J5474_05145</name>
</gene>
<comment type="caution">
    <text evidence="2">The sequence shown here is derived from an EMBL/GenBank/DDBJ whole genome shotgun (WGS) entry which is preliminary data.</text>
</comment>
<evidence type="ECO:0000256" key="1">
    <source>
        <dbReference type="SAM" id="Phobius"/>
    </source>
</evidence>
<accession>A0A940S0C2</accession>
<evidence type="ECO:0000313" key="2">
    <source>
        <dbReference type="EMBL" id="MBP0481877.1"/>
    </source>
</evidence>
<dbReference type="AlphaFoldDB" id="A0A940S0C2"/>
<sequence>MPVTSFALLVFAALVALVLALWALSSWGALAVLAILILVAAFGLWAAAPVPHDDKTT</sequence>
<organism evidence="2 3">
    <name type="scientific">Sagittula salina</name>
    <dbReference type="NCBI Taxonomy" id="2820268"/>
    <lineage>
        <taxon>Bacteria</taxon>
        <taxon>Pseudomonadati</taxon>
        <taxon>Pseudomonadota</taxon>
        <taxon>Alphaproteobacteria</taxon>
        <taxon>Rhodobacterales</taxon>
        <taxon>Roseobacteraceae</taxon>
        <taxon>Sagittula</taxon>
    </lineage>
</organism>
<reference evidence="2" key="1">
    <citation type="submission" date="2021-03" db="EMBL/GenBank/DDBJ databases">
        <title>Sagittula salina sp. nov. strain M10.9X isolated from the marine waste.</title>
        <authorList>
            <person name="Satari L."/>
            <person name="Molina-Menor E."/>
            <person name="Vidal-Verdu A."/>
            <person name="Pascual J."/>
            <person name="Pereto J."/>
            <person name="Porcar M."/>
        </authorList>
    </citation>
    <scope>NUCLEOTIDE SEQUENCE</scope>
    <source>
        <strain evidence="2">M10.9X</strain>
    </source>
</reference>
<keyword evidence="1" id="KW-1133">Transmembrane helix</keyword>
<dbReference type="EMBL" id="JAGISH010000002">
    <property type="protein sequence ID" value="MBP0481877.1"/>
    <property type="molecule type" value="Genomic_DNA"/>
</dbReference>
<dbReference type="Proteomes" id="UP000675940">
    <property type="component" value="Unassembled WGS sequence"/>
</dbReference>
<evidence type="ECO:0000313" key="3">
    <source>
        <dbReference type="Proteomes" id="UP000675940"/>
    </source>
</evidence>
<name>A0A940S0C2_9RHOB</name>
<keyword evidence="1" id="KW-0472">Membrane</keyword>
<dbReference type="RefSeq" id="WP_209359732.1">
    <property type="nucleotide sequence ID" value="NZ_JAGISH010000002.1"/>
</dbReference>
<proteinExistence type="predicted"/>
<protein>
    <submittedName>
        <fullName evidence="2">Uncharacterized protein</fullName>
    </submittedName>
</protein>
<feature type="transmembrane region" description="Helical" evidence="1">
    <location>
        <begin position="30"/>
        <end position="48"/>
    </location>
</feature>